<proteinExistence type="predicted"/>
<dbReference type="Proteomes" id="UP000095284">
    <property type="component" value="Unplaced"/>
</dbReference>
<dbReference type="AlphaFoldDB" id="A0A1I7S0L1"/>
<evidence type="ECO:0000313" key="2">
    <source>
        <dbReference type="WBParaSite" id="BXY_0653500.1"/>
    </source>
</evidence>
<dbReference type="WBParaSite" id="BXY_0653500.1">
    <property type="protein sequence ID" value="BXY_0653500.1"/>
    <property type="gene ID" value="BXY_0653500"/>
</dbReference>
<reference evidence="2" key="1">
    <citation type="submission" date="2016-11" db="UniProtKB">
        <authorList>
            <consortium name="WormBaseParasite"/>
        </authorList>
    </citation>
    <scope>IDENTIFICATION</scope>
</reference>
<evidence type="ECO:0000313" key="1">
    <source>
        <dbReference type="Proteomes" id="UP000095284"/>
    </source>
</evidence>
<organism evidence="1 2">
    <name type="scientific">Bursaphelenchus xylophilus</name>
    <name type="common">Pinewood nematode worm</name>
    <name type="synonym">Aphelenchoides xylophilus</name>
    <dbReference type="NCBI Taxonomy" id="6326"/>
    <lineage>
        <taxon>Eukaryota</taxon>
        <taxon>Metazoa</taxon>
        <taxon>Ecdysozoa</taxon>
        <taxon>Nematoda</taxon>
        <taxon>Chromadorea</taxon>
        <taxon>Rhabditida</taxon>
        <taxon>Tylenchina</taxon>
        <taxon>Tylenchomorpha</taxon>
        <taxon>Aphelenchoidea</taxon>
        <taxon>Aphelenchoididae</taxon>
        <taxon>Bursaphelenchus</taxon>
    </lineage>
</organism>
<protein>
    <submittedName>
        <fullName evidence="2">Transposase</fullName>
    </submittedName>
</protein>
<accession>A0A1I7S0L1</accession>
<sequence length="66" mass="7286">MIGTILMKNINDGESPQGIDEMPAGKNGREGGRKRIKSALRGYGTTRTDIWMATRGPTTRIRIALR</sequence>
<name>A0A1I7S0L1_BURXY</name>